<protein>
    <submittedName>
        <fullName evidence="6">LacI family DNA-binding transcriptional regulator</fullName>
    </submittedName>
</protein>
<dbReference type="Pfam" id="PF13377">
    <property type="entry name" value="Peripla_BP_3"/>
    <property type="match status" value="1"/>
</dbReference>
<dbReference type="SUPFAM" id="SSF53822">
    <property type="entry name" value="Periplasmic binding protein-like I"/>
    <property type="match status" value="1"/>
</dbReference>
<dbReference type="InterPro" id="IPR010982">
    <property type="entry name" value="Lambda_DNA-bd_dom_sf"/>
</dbReference>
<keyword evidence="7" id="KW-1185">Reference proteome</keyword>
<evidence type="ECO:0000313" key="6">
    <source>
        <dbReference type="EMBL" id="GAA5179320.1"/>
    </source>
</evidence>
<dbReference type="Pfam" id="PF00356">
    <property type="entry name" value="LacI"/>
    <property type="match status" value="1"/>
</dbReference>
<gene>
    <name evidence="6" type="ORF">GCM10023322_08960</name>
</gene>
<comment type="caution">
    <text evidence="6">The sequence shown here is derived from an EMBL/GenBank/DDBJ whole genome shotgun (WGS) entry which is preliminary data.</text>
</comment>
<dbReference type="Gene3D" id="3.40.50.2300">
    <property type="match status" value="2"/>
</dbReference>
<evidence type="ECO:0000256" key="1">
    <source>
        <dbReference type="ARBA" id="ARBA00022491"/>
    </source>
</evidence>
<keyword evidence="1" id="KW-0678">Repressor</keyword>
<evidence type="ECO:0000256" key="4">
    <source>
        <dbReference type="ARBA" id="ARBA00023163"/>
    </source>
</evidence>
<dbReference type="InterPro" id="IPR046335">
    <property type="entry name" value="LacI/GalR-like_sensor"/>
</dbReference>
<keyword evidence="2" id="KW-0805">Transcription regulation</keyword>
<evidence type="ECO:0000259" key="5">
    <source>
        <dbReference type="PROSITE" id="PS50932"/>
    </source>
</evidence>
<dbReference type="SUPFAM" id="SSF47413">
    <property type="entry name" value="lambda repressor-like DNA-binding domains"/>
    <property type="match status" value="1"/>
</dbReference>
<organism evidence="6 7">
    <name type="scientific">Rugosimonospora acidiphila</name>
    <dbReference type="NCBI Taxonomy" id="556531"/>
    <lineage>
        <taxon>Bacteria</taxon>
        <taxon>Bacillati</taxon>
        <taxon>Actinomycetota</taxon>
        <taxon>Actinomycetes</taxon>
        <taxon>Micromonosporales</taxon>
        <taxon>Micromonosporaceae</taxon>
        <taxon>Rugosimonospora</taxon>
    </lineage>
</organism>
<dbReference type="PANTHER" id="PTHR30146">
    <property type="entry name" value="LACI-RELATED TRANSCRIPTIONAL REPRESSOR"/>
    <property type="match status" value="1"/>
</dbReference>
<dbReference type="SMART" id="SM00354">
    <property type="entry name" value="HTH_LACI"/>
    <property type="match status" value="1"/>
</dbReference>
<dbReference type="InterPro" id="IPR028082">
    <property type="entry name" value="Peripla_BP_I"/>
</dbReference>
<evidence type="ECO:0000256" key="3">
    <source>
        <dbReference type="ARBA" id="ARBA00023125"/>
    </source>
</evidence>
<dbReference type="EMBL" id="BAABJQ010000002">
    <property type="protein sequence ID" value="GAA5179320.1"/>
    <property type="molecule type" value="Genomic_DNA"/>
</dbReference>
<proteinExistence type="predicted"/>
<evidence type="ECO:0000256" key="2">
    <source>
        <dbReference type="ARBA" id="ARBA00023015"/>
    </source>
</evidence>
<dbReference type="CDD" id="cd01392">
    <property type="entry name" value="HTH_LacI"/>
    <property type="match status" value="1"/>
</dbReference>
<evidence type="ECO:0000313" key="7">
    <source>
        <dbReference type="Proteomes" id="UP001501570"/>
    </source>
</evidence>
<name>A0ABP9RK40_9ACTN</name>
<dbReference type="Gene3D" id="1.10.260.40">
    <property type="entry name" value="lambda repressor-like DNA-binding domains"/>
    <property type="match status" value="1"/>
</dbReference>
<dbReference type="InterPro" id="IPR000843">
    <property type="entry name" value="HTH_LacI"/>
</dbReference>
<accession>A0ABP9RK40</accession>
<dbReference type="PANTHER" id="PTHR30146:SF148">
    <property type="entry name" value="HTH-TYPE TRANSCRIPTIONAL REPRESSOR PURR-RELATED"/>
    <property type="match status" value="1"/>
</dbReference>
<keyword evidence="3 6" id="KW-0238">DNA-binding</keyword>
<feature type="domain" description="HTH lacI-type" evidence="5">
    <location>
        <begin position="13"/>
        <end position="71"/>
    </location>
</feature>
<reference evidence="7" key="1">
    <citation type="journal article" date="2019" name="Int. J. Syst. Evol. Microbiol.">
        <title>The Global Catalogue of Microorganisms (GCM) 10K type strain sequencing project: providing services to taxonomists for standard genome sequencing and annotation.</title>
        <authorList>
            <consortium name="The Broad Institute Genomics Platform"/>
            <consortium name="The Broad Institute Genome Sequencing Center for Infectious Disease"/>
            <person name="Wu L."/>
            <person name="Ma J."/>
        </authorList>
    </citation>
    <scope>NUCLEOTIDE SEQUENCE [LARGE SCALE GENOMIC DNA]</scope>
    <source>
        <strain evidence="7">JCM 18304</strain>
    </source>
</reference>
<sequence>MSDGAPGRRRRPPTQIDLARRAGVSQATVSQVINETPDRPARLSPETRARVLDAVRELGYRVNPAARSLKGARNRLLGLFTFEAVFPTDQRDFYFPFLLGVEEEVAEQGYDLVLFSSAGASGPRRIYVDGVNRLKLTDGAVLLGRHVRRTELSELVKEDFPFVFIGRREVPGARVSYVAPDYVSATRDLVRRLVELGHRRILFVKAYQGAEPTRDRERGYRRGLKDSGLGVEAAIVHRLPSSGVVTAPDLGAWVRDGVTAIVADPSEDDSVAASIEAAAAETGLSVPDDLSVALLGDPSRTETTRDWTRFDLPRPELGRQAVRLLIQLLEADEGEARQVLLDCTQIPGGTVAEPGRGRRR</sequence>
<keyword evidence="4" id="KW-0804">Transcription</keyword>
<dbReference type="RefSeq" id="WP_345626333.1">
    <property type="nucleotide sequence ID" value="NZ_BAABJQ010000002.1"/>
</dbReference>
<dbReference type="PROSITE" id="PS50932">
    <property type="entry name" value="HTH_LACI_2"/>
    <property type="match status" value="1"/>
</dbReference>
<dbReference type="CDD" id="cd06267">
    <property type="entry name" value="PBP1_LacI_sugar_binding-like"/>
    <property type="match status" value="1"/>
</dbReference>
<dbReference type="GO" id="GO:0003677">
    <property type="term" value="F:DNA binding"/>
    <property type="evidence" value="ECO:0007669"/>
    <property type="project" value="UniProtKB-KW"/>
</dbReference>
<dbReference type="Proteomes" id="UP001501570">
    <property type="component" value="Unassembled WGS sequence"/>
</dbReference>